<keyword evidence="10" id="KW-0966">Cell projection</keyword>
<dbReference type="EMBL" id="VICF01000001">
    <property type="protein sequence ID" value="TQC76837.1"/>
    <property type="molecule type" value="Genomic_DNA"/>
</dbReference>
<evidence type="ECO:0000256" key="6">
    <source>
        <dbReference type="ARBA" id="ARBA00023136"/>
    </source>
</evidence>
<feature type="transmembrane region" description="Helical" evidence="8">
    <location>
        <begin position="27"/>
        <end position="46"/>
    </location>
</feature>
<gene>
    <name evidence="10" type="primary">motB</name>
    <name evidence="10" type="ORF">FK492_02190</name>
</gene>
<dbReference type="RefSeq" id="WP_058757453.1">
    <property type="nucleotide sequence ID" value="NZ_LDRZ01000002.1"/>
</dbReference>
<dbReference type="InterPro" id="IPR025713">
    <property type="entry name" value="MotB-like_N_dom"/>
</dbReference>
<evidence type="ECO:0000256" key="4">
    <source>
        <dbReference type="ARBA" id="ARBA00022692"/>
    </source>
</evidence>
<accession>A0ABY3A3N3</accession>
<dbReference type="InterPro" id="IPR006665">
    <property type="entry name" value="OmpA-like"/>
</dbReference>
<evidence type="ECO:0000313" key="10">
    <source>
        <dbReference type="EMBL" id="TQC76837.1"/>
    </source>
</evidence>
<dbReference type="NCBIfam" id="NF006548">
    <property type="entry name" value="PRK09041.1"/>
    <property type="match status" value="1"/>
</dbReference>
<dbReference type="PROSITE" id="PS51123">
    <property type="entry name" value="OMPA_2"/>
    <property type="match status" value="1"/>
</dbReference>
<keyword evidence="6 7" id="KW-0472">Membrane</keyword>
<keyword evidence="3" id="KW-1003">Cell membrane</keyword>
<dbReference type="InterPro" id="IPR036737">
    <property type="entry name" value="OmpA-like_sf"/>
</dbReference>
<protein>
    <submittedName>
        <fullName evidence="10">Flagellar motor protein MotB</fullName>
    </submittedName>
</protein>
<dbReference type="Proteomes" id="UP000319715">
    <property type="component" value="Unassembled WGS sequence"/>
</dbReference>
<evidence type="ECO:0000256" key="5">
    <source>
        <dbReference type="ARBA" id="ARBA00022989"/>
    </source>
</evidence>
<keyword evidence="4 8" id="KW-0812">Transmembrane</keyword>
<reference evidence="10 11" key="1">
    <citation type="submission" date="2019-06" db="EMBL/GenBank/DDBJ databases">
        <title>Pantoea dispersa Assembly.</title>
        <authorList>
            <person name="Wang J."/>
        </authorList>
    </citation>
    <scope>NUCLEOTIDE SEQUENCE [LARGE SCALE GENOMIC DNA]</scope>
    <source>
        <strain evidence="11">bio</strain>
    </source>
</reference>
<feature type="domain" description="OmpA-like" evidence="9">
    <location>
        <begin position="146"/>
        <end position="266"/>
    </location>
</feature>
<evidence type="ECO:0000259" key="9">
    <source>
        <dbReference type="PROSITE" id="PS51123"/>
    </source>
</evidence>
<keyword evidence="10" id="KW-0282">Flagellum</keyword>
<evidence type="ECO:0000256" key="8">
    <source>
        <dbReference type="SAM" id="Phobius"/>
    </source>
</evidence>
<keyword evidence="11" id="KW-1185">Reference proteome</keyword>
<name>A0ABY3A3N3_9GAMM</name>
<comment type="subcellular location">
    <subcellularLocation>
        <location evidence="1">Cell membrane</location>
        <topology evidence="1">Single-pass membrane protein</topology>
    </subcellularLocation>
</comment>
<dbReference type="InterPro" id="IPR050330">
    <property type="entry name" value="Bact_OuterMem_StrucFunc"/>
</dbReference>
<evidence type="ECO:0000313" key="11">
    <source>
        <dbReference type="Proteomes" id="UP000319715"/>
    </source>
</evidence>
<evidence type="ECO:0000256" key="3">
    <source>
        <dbReference type="ARBA" id="ARBA00022475"/>
    </source>
</evidence>
<evidence type="ECO:0000256" key="7">
    <source>
        <dbReference type="PROSITE-ProRule" id="PRU00473"/>
    </source>
</evidence>
<dbReference type="Pfam" id="PF00691">
    <property type="entry name" value="OmpA"/>
    <property type="match status" value="1"/>
</dbReference>
<evidence type="ECO:0000256" key="2">
    <source>
        <dbReference type="ARBA" id="ARBA00008914"/>
    </source>
</evidence>
<dbReference type="SUPFAM" id="SSF103088">
    <property type="entry name" value="OmpA-like"/>
    <property type="match status" value="1"/>
</dbReference>
<evidence type="ECO:0000256" key="1">
    <source>
        <dbReference type="ARBA" id="ARBA00004162"/>
    </source>
</evidence>
<sequence length="305" mass="33382">MNSPPPIIVVRKRKPKKHAHHGGSWKIAYADFMTVVMAFFMVMWLLSTATPEQRQGIADYFKTPLKVALSHGDKASLSSSAIPGGGEDPMKQEGEALRYKLEQIDQQQQQQALQHSLEQLQALMRQDPRLTPYTSNLRLSLTTDGLLIQIVDTRDRPMFRIGQAQVEPWMRGILQAIVPVLNAIPNQISVTGHTDSLPYSGGEAGYSNWELSSDRANASRRVMVAAGLASQKFLRVIGSASMLSLSDLPPDDPTNRRISLLVLSALKARAIVAEDSAAAVDPQVAVTLRTLSPAISPQPMPASEQ</sequence>
<comment type="caution">
    <text evidence="10">The sequence shown here is derived from an EMBL/GenBank/DDBJ whole genome shotgun (WGS) entry which is preliminary data.</text>
</comment>
<keyword evidence="5 8" id="KW-1133">Transmembrane helix</keyword>
<dbReference type="Gene3D" id="3.30.1330.60">
    <property type="entry name" value="OmpA-like domain"/>
    <property type="match status" value="1"/>
</dbReference>
<comment type="similarity">
    <text evidence="2">Belongs to the MotB family.</text>
</comment>
<dbReference type="PANTHER" id="PTHR30329:SF18">
    <property type="entry name" value="MOTILITY PROTEIN B"/>
    <property type="match status" value="1"/>
</dbReference>
<dbReference type="Pfam" id="PF13677">
    <property type="entry name" value="MotB_plug"/>
    <property type="match status" value="1"/>
</dbReference>
<dbReference type="PANTHER" id="PTHR30329">
    <property type="entry name" value="STATOR ELEMENT OF FLAGELLAR MOTOR COMPLEX"/>
    <property type="match status" value="1"/>
</dbReference>
<proteinExistence type="inferred from homology"/>
<dbReference type="CDD" id="cd07185">
    <property type="entry name" value="OmpA_C-like"/>
    <property type="match status" value="1"/>
</dbReference>
<organism evidence="10 11">
    <name type="scientific">Pantoea dispersa</name>
    <dbReference type="NCBI Taxonomy" id="59814"/>
    <lineage>
        <taxon>Bacteria</taxon>
        <taxon>Pseudomonadati</taxon>
        <taxon>Pseudomonadota</taxon>
        <taxon>Gammaproteobacteria</taxon>
        <taxon>Enterobacterales</taxon>
        <taxon>Erwiniaceae</taxon>
        <taxon>Pantoea</taxon>
    </lineage>
</organism>
<keyword evidence="10" id="KW-0969">Cilium</keyword>